<dbReference type="AlphaFoldDB" id="A0A8H3ITG9"/>
<accession>A0A8H3ITG9</accession>
<feature type="region of interest" description="Disordered" evidence="1">
    <location>
        <begin position="386"/>
        <end position="410"/>
    </location>
</feature>
<reference evidence="2" key="1">
    <citation type="submission" date="2021-03" db="EMBL/GenBank/DDBJ databases">
        <authorList>
            <person name="Tagirdzhanova G."/>
        </authorList>
    </citation>
    <scope>NUCLEOTIDE SEQUENCE</scope>
</reference>
<dbReference type="Proteomes" id="UP000664521">
    <property type="component" value="Unassembled WGS sequence"/>
</dbReference>
<name>A0A8H3ITG9_9LECA</name>
<dbReference type="InterPro" id="IPR001087">
    <property type="entry name" value="GDSL"/>
</dbReference>
<proteinExistence type="predicted"/>
<dbReference type="EMBL" id="CAJPDS010000043">
    <property type="protein sequence ID" value="CAF9927110.1"/>
    <property type="molecule type" value="Genomic_DNA"/>
</dbReference>
<keyword evidence="3" id="KW-1185">Reference proteome</keyword>
<organism evidence="2 3">
    <name type="scientific">Heterodermia speciosa</name>
    <dbReference type="NCBI Taxonomy" id="116794"/>
    <lineage>
        <taxon>Eukaryota</taxon>
        <taxon>Fungi</taxon>
        <taxon>Dikarya</taxon>
        <taxon>Ascomycota</taxon>
        <taxon>Pezizomycotina</taxon>
        <taxon>Lecanoromycetes</taxon>
        <taxon>OSLEUM clade</taxon>
        <taxon>Lecanoromycetidae</taxon>
        <taxon>Caliciales</taxon>
        <taxon>Physciaceae</taxon>
        <taxon>Heterodermia</taxon>
    </lineage>
</organism>
<comment type="caution">
    <text evidence="2">The sequence shown here is derived from an EMBL/GenBank/DDBJ whole genome shotgun (WGS) entry which is preliminary data.</text>
</comment>
<sequence>MMRFFSRFTAIVAVCMCSVLYLAYILPSLSVKHELKNVWSKSPRRLIVFGDSWSDNGEYPIDPPSKDLMPSREDAQGKVWTEWLCKSISCSHHDNFARSLPDSWMVGYKGAVVDSRILNSTINKGKAAEEPLADLKTQVQQWIRFEKKQYMSSRIRETEKKGTIFTVWFSLWDLWYYSNKTQAEASKAIEETVDTLFEQLDILAKHWDESIKVVMPEAIDPTFLPGWLATRTGPNGNDKNADDQRNAVLLVQQWNAALDNKASGWDTEKGELYIYNTNEWLLDQVREQQLVVGDMADHNGLGQAGSPWDNVQAGCVGSNEKGHAGSPQTKQGVLRCADPDKYLFWDDMHLGPEAMKMIGEGIAKDIAENRGDAWFAHEKGKCDGPECDSATAKVSPGANPTKRSGYYGNE</sequence>
<evidence type="ECO:0000313" key="2">
    <source>
        <dbReference type="EMBL" id="CAF9927110.1"/>
    </source>
</evidence>
<dbReference type="GO" id="GO:0016788">
    <property type="term" value="F:hydrolase activity, acting on ester bonds"/>
    <property type="evidence" value="ECO:0007669"/>
    <property type="project" value="InterPro"/>
</dbReference>
<gene>
    <name evidence="2" type="ORF">HETSPECPRED_006509</name>
</gene>
<dbReference type="OrthoDB" id="5278722at2759"/>
<evidence type="ECO:0000256" key="1">
    <source>
        <dbReference type="SAM" id="MobiDB-lite"/>
    </source>
</evidence>
<dbReference type="Gene3D" id="3.40.50.1110">
    <property type="entry name" value="SGNH hydrolase"/>
    <property type="match status" value="1"/>
</dbReference>
<dbReference type="InterPro" id="IPR036514">
    <property type="entry name" value="SGNH_hydro_sf"/>
</dbReference>
<evidence type="ECO:0000313" key="3">
    <source>
        <dbReference type="Proteomes" id="UP000664521"/>
    </source>
</evidence>
<dbReference type="Pfam" id="PF00657">
    <property type="entry name" value="Lipase_GDSL"/>
    <property type="match status" value="1"/>
</dbReference>
<protein>
    <submittedName>
        <fullName evidence="2">Uncharacterized protein</fullName>
    </submittedName>
</protein>